<dbReference type="GO" id="GO:0016787">
    <property type="term" value="F:hydrolase activity"/>
    <property type="evidence" value="ECO:0007669"/>
    <property type="project" value="UniProtKB-KW"/>
</dbReference>
<dbReference type="GO" id="GO:0005524">
    <property type="term" value="F:ATP binding"/>
    <property type="evidence" value="ECO:0007669"/>
    <property type="project" value="UniProtKB-KW"/>
</dbReference>
<keyword evidence="6" id="KW-1185">Reference proteome</keyword>
<keyword evidence="1" id="KW-0547">Nucleotide-binding</keyword>
<evidence type="ECO:0000313" key="5">
    <source>
        <dbReference type="EMBL" id="SDD72673.1"/>
    </source>
</evidence>
<evidence type="ECO:0000256" key="3">
    <source>
        <dbReference type="ARBA" id="ARBA00022840"/>
    </source>
</evidence>
<evidence type="ECO:0000256" key="2">
    <source>
        <dbReference type="ARBA" id="ARBA00022801"/>
    </source>
</evidence>
<dbReference type="PANTHER" id="PTHR43309:SF3">
    <property type="entry name" value="5-OXOPROLINASE SUBUNIT C"/>
    <property type="match status" value="1"/>
</dbReference>
<evidence type="ECO:0000313" key="6">
    <source>
        <dbReference type="Proteomes" id="UP000199034"/>
    </source>
</evidence>
<evidence type="ECO:0000259" key="4">
    <source>
        <dbReference type="SMART" id="SM00797"/>
    </source>
</evidence>
<reference evidence="6" key="1">
    <citation type="submission" date="2016-10" db="EMBL/GenBank/DDBJ databases">
        <authorList>
            <person name="Varghese N."/>
            <person name="Submissions S."/>
        </authorList>
    </citation>
    <scope>NUCLEOTIDE SEQUENCE [LARGE SCALE GENOMIC DNA]</scope>
    <source>
        <strain evidence="6">CGMCC 4.6858</strain>
    </source>
</reference>
<dbReference type="NCBIfam" id="TIGR00724">
    <property type="entry name" value="urea_amlyse_rel"/>
    <property type="match status" value="1"/>
</dbReference>
<dbReference type="RefSeq" id="WP_211753052.1">
    <property type="nucleotide sequence ID" value="NZ_FMZM01000010.1"/>
</dbReference>
<dbReference type="InterPro" id="IPR003778">
    <property type="entry name" value="CT_A_B"/>
</dbReference>
<organism evidence="5 6">
    <name type="scientific">Nocardioides lianchengensis</name>
    <dbReference type="NCBI Taxonomy" id="1045774"/>
    <lineage>
        <taxon>Bacteria</taxon>
        <taxon>Bacillati</taxon>
        <taxon>Actinomycetota</taxon>
        <taxon>Actinomycetes</taxon>
        <taxon>Propionibacteriales</taxon>
        <taxon>Nocardioidaceae</taxon>
        <taxon>Nocardioides</taxon>
    </lineage>
</organism>
<dbReference type="SMART" id="SM00797">
    <property type="entry name" value="AHS2"/>
    <property type="match status" value="1"/>
</dbReference>
<sequence length="286" mass="29782">MTVLRVRRTGPLALVEDLGRPGHAAIGVGRSGAADRAALRLANRAVGNPEAAAGIEVLLGGLELEVVGGAVTLCVTGAPAPVRVGDRDTGSSYVARARDGDVVRLGRPPSGLRSYVAVRGGLDLPAVLGSRSRDVLAGLGPEPLAEGDELPVGAPTGDLPATDLLPPLRLPEVVELRVVRGPRDGWLADADRLVSTAWTVSDESNRVGVRLHGSPLRHRDPDRQLPSEGAWRGAVQVPPGGEPVLFLADHPVTGGYPVVGVVVDADVDLAAQVRPGQAVRFRWTRL</sequence>
<dbReference type="Pfam" id="PF02626">
    <property type="entry name" value="CT_A_B"/>
    <property type="match status" value="1"/>
</dbReference>
<proteinExistence type="predicted"/>
<dbReference type="InterPro" id="IPR029000">
    <property type="entry name" value="Cyclophilin-like_dom_sf"/>
</dbReference>
<accession>A0A1G6X429</accession>
<dbReference type="PANTHER" id="PTHR43309">
    <property type="entry name" value="5-OXOPROLINASE SUBUNIT C"/>
    <property type="match status" value="1"/>
</dbReference>
<name>A0A1G6X429_9ACTN</name>
<dbReference type="SUPFAM" id="SSF50891">
    <property type="entry name" value="Cyclophilin-like"/>
    <property type="match status" value="1"/>
</dbReference>
<keyword evidence="3" id="KW-0067">ATP-binding</keyword>
<dbReference type="AlphaFoldDB" id="A0A1G6X429"/>
<dbReference type="Gene3D" id="2.40.100.10">
    <property type="entry name" value="Cyclophilin-like"/>
    <property type="match status" value="1"/>
</dbReference>
<gene>
    <name evidence="5" type="ORF">SAMN05421872_110152</name>
</gene>
<evidence type="ECO:0000256" key="1">
    <source>
        <dbReference type="ARBA" id="ARBA00022741"/>
    </source>
</evidence>
<dbReference type="STRING" id="1045774.SAMN05421872_110152"/>
<feature type="domain" description="Carboxyltransferase" evidence="4">
    <location>
        <begin position="25"/>
        <end position="286"/>
    </location>
</feature>
<dbReference type="InterPro" id="IPR052708">
    <property type="entry name" value="PxpC"/>
</dbReference>
<dbReference type="EMBL" id="FMZM01000010">
    <property type="protein sequence ID" value="SDD72673.1"/>
    <property type="molecule type" value="Genomic_DNA"/>
</dbReference>
<dbReference type="Proteomes" id="UP000199034">
    <property type="component" value="Unassembled WGS sequence"/>
</dbReference>
<protein>
    <submittedName>
        <fullName evidence="5">Biotin-dependent carboxylase uncharacterized domain-containing protein</fullName>
    </submittedName>
</protein>
<keyword evidence="2" id="KW-0378">Hydrolase</keyword>